<dbReference type="GO" id="GO:0016887">
    <property type="term" value="F:ATP hydrolysis activity"/>
    <property type="evidence" value="ECO:0007669"/>
    <property type="project" value="UniProtKB-UniRule"/>
</dbReference>
<feature type="binding site" evidence="14">
    <location>
        <position position="529"/>
    </location>
    <ligand>
        <name>Zn(2+)</name>
        <dbReference type="ChEBI" id="CHEBI:29105"/>
        <note>catalytic</note>
    </ligand>
</feature>
<comment type="subunit">
    <text evidence="14">Homohexamer.</text>
</comment>
<evidence type="ECO:0000256" key="13">
    <source>
        <dbReference type="ARBA" id="ARBA00061570"/>
    </source>
</evidence>
<dbReference type="Pfam" id="PF00004">
    <property type="entry name" value="AAA"/>
    <property type="match status" value="1"/>
</dbReference>
<feature type="binding site" evidence="14">
    <location>
        <position position="456"/>
    </location>
    <ligand>
        <name>Zn(2+)</name>
        <dbReference type="ChEBI" id="CHEBI:29105"/>
        <note>catalytic</note>
    </ligand>
</feature>
<dbReference type="KEGG" id="xap:XA3_07790"/>
<dbReference type="Pfam" id="PF01434">
    <property type="entry name" value="Peptidase_M41"/>
    <property type="match status" value="1"/>
</dbReference>
<dbReference type="SUPFAM" id="SSF52540">
    <property type="entry name" value="P-loop containing nucleoside triphosphate hydrolases"/>
    <property type="match status" value="1"/>
</dbReference>
<dbReference type="AlphaFoldDB" id="A0AAU9DWG8"/>
<dbReference type="InterPro" id="IPR003960">
    <property type="entry name" value="ATPase_AAA_CS"/>
</dbReference>
<dbReference type="InterPro" id="IPR000642">
    <property type="entry name" value="Peptidase_M41"/>
</dbReference>
<protein>
    <recommendedName>
        <fullName evidence="14">ATP-dependent zinc metalloprotease FtsH</fullName>
        <ecNumber evidence="14">3.4.24.-</ecNumber>
    </recommendedName>
</protein>
<dbReference type="PROSITE" id="PS00674">
    <property type="entry name" value="AAA"/>
    <property type="match status" value="1"/>
</dbReference>
<evidence type="ECO:0000256" key="3">
    <source>
        <dbReference type="ARBA" id="ARBA00022670"/>
    </source>
</evidence>
<evidence type="ECO:0000256" key="15">
    <source>
        <dbReference type="RuleBase" id="RU003651"/>
    </source>
</evidence>
<reference evidence="18 19" key="1">
    <citation type="journal article" date="2023" name="Microbiol. Spectr.">
        <title>Symbiosis of Carpenter Bees with Uncharacterized Lactic Acid Bacteria Showing NAD Auxotrophy.</title>
        <authorList>
            <person name="Kawasaki S."/>
            <person name="Ozawa K."/>
            <person name="Mori T."/>
            <person name="Yamamoto A."/>
            <person name="Ito M."/>
            <person name="Ohkuma M."/>
            <person name="Sakamoto M."/>
            <person name="Matsutani M."/>
        </authorList>
    </citation>
    <scope>NUCLEOTIDE SEQUENCE [LARGE SCALE GENOMIC DNA]</scope>
    <source>
        <strain evidence="18 19">XA3</strain>
    </source>
</reference>
<dbReference type="GO" id="GO:0004176">
    <property type="term" value="F:ATP-dependent peptidase activity"/>
    <property type="evidence" value="ECO:0007669"/>
    <property type="project" value="InterPro"/>
</dbReference>
<feature type="active site" evidence="14">
    <location>
        <position position="453"/>
    </location>
</feature>
<keyword evidence="8 14" id="KW-0862">Zinc</keyword>
<dbReference type="RefSeq" id="WP_317636251.1">
    <property type="nucleotide sequence ID" value="NZ_AP026802.1"/>
</dbReference>
<evidence type="ECO:0000256" key="4">
    <source>
        <dbReference type="ARBA" id="ARBA00022692"/>
    </source>
</evidence>
<evidence type="ECO:0000256" key="14">
    <source>
        <dbReference type="HAMAP-Rule" id="MF_01458"/>
    </source>
</evidence>
<dbReference type="FunFam" id="3.40.50.300:FF:000001">
    <property type="entry name" value="ATP-dependent zinc metalloprotease FtsH"/>
    <property type="match status" value="1"/>
</dbReference>
<sequence>MKKRGNGLFGNSLFYVAIVIFAVVAWALLTSGGNGSRSETVKTTDFLNSLDRGDVKSFSMQPSNGVLKVTGEYKHEKTSSGNTQTSFGMLNNRSVKVKYFQTSVLGDASTISEINKIAKDSATKVDTLQESQSGAWLQYLLLFGPIILIFVFFYLMMNQSGQGGGTGRVMSFGRSKAKPSSKKDIKVRFSDVAGEEEEKQELVEVVDFLKEPKKYQELGARIPSGVLLEGPPGTGKTLLAKAVAGEANVPFFSISGSEFVEMFVGVGASRVRDLFEKAKSAAPAIIFIDEIDAVGRQRGAGLGGGHDEREQTLNQLLVEMDGFDGTEGVIVIAATNRSDVLDPALLRPGRFDRKILVGRPDIKGREAILKVHARNKPIDKNVDFKEIAKETPGFVGADLENVLNEAALIAARRNKKVIDAVDLDEAEDRVIAGVAKKNRVISPRQRRIIAFHESGHATVGLVLSNSQTVRKVTIVPRGQAGGYAIMLPKDDDSFILTREELNEQIVGLLGGRTSEEIFFHEESTGASNDFEQATSIAHDMVTKYGMTGELGTVALEKQGQPFIGADYGQAPVYSQETAAKIDKEIKRIINEAHEEARKIISEHKEQVTLIAEALLKYETLDEKEILSLYNDGKLPDGDQHLREEEDQAKSFEDIKKEVNSEGDEAPVSESTENGPGDNPEDNNSLD</sequence>
<keyword evidence="4 14" id="KW-0812">Transmembrane</keyword>
<feature type="transmembrane region" description="Helical" evidence="14">
    <location>
        <begin position="12"/>
        <end position="29"/>
    </location>
</feature>
<evidence type="ECO:0000256" key="5">
    <source>
        <dbReference type="ARBA" id="ARBA00022723"/>
    </source>
</evidence>
<comment type="cofactor">
    <cofactor evidence="14">
        <name>Zn(2+)</name>
        <dbReference type="ChEBI" id="CHEBI:29105"/>
    </cofactor>
    <text evidence="14">Binds 1 zinc ion per subunit.</text>
</comment>
<evidence type="ECO:0000256" key="9">
    <source>
        <dbReference type="ARBA" id="ARBA00022840"/>
    </source>
</evidence>
<dbReference type="Pfam" id="PF06480">
    <property type="entry name" value="FtsH_ext"/>
    <property type="match status" value="1"/>
</dbReference>
<keyword evidence="12 14" id="KW-0472">Membrane</keyword>
<feature type="compositionally biased region" description="Basic and acidic residues" evidence="16">
    <location>
        <begin position="633"/>
        <end position="659"/>
    </location>
</feature>
<evidence type="ECO:0000256" key="8">
    <source>
        <dbReference type="ARBA" id="ARBA00022833"/>
    </source>
</evidence>
<feature type="transmembrane region" description="Helical" evidence="14">
    <location>
        <begin position="136"/>
        <end position="155"/>
    </location>
</feature>
<dbReference type="InterPro" id="IPR011546">
    <property type="entry name" value="Pept_M41_FtsH_extracell"/>
</dbReference>
<evidence type="ECO:0000256" key="16">
    <source>
        <dbReference type="SAM" id="MobiDB-lite"/>
    </source>
</evidence>
<gene>
    <name evidence="14 18" type="primary">ftsH</name>
    <name evidence="18" type="ORF">XA3_07790</name>
</gene>
<dbReference type="NCBIfam" id="TIGR01241">
    <property type="entry name" value="FtsH_fam"/>
    <property type="match status" value="1"/>
</dbReference>
<comment type="subcellular location">
    <subcellularLocation>
        <location evidence="14">Cell membrane</location>
        <topology evidence="14">Multi-pass membrane protein</topology>
        <orientation evidence="14">Cytoplasmic side</orientation>
    </subcellularLocation>
    <subcellularLocation>
        <location evidence="1">Membrane</location>
    </subcellularLocation>
</comment>
<dbReference type="InterPro" id="IPR027417">
    <property type="entry name" value="P-loop_NTPase"/>
</dbReference>
<dbReference type="GO" id="GO:0005524">
    <property type="term" value="F:ATP binding"/>
    <property type="evidence" value="ECO:0007669"/>
    <property type="project" value="UniProtKB-UniRule"/>
</dbReference>
<dbReference type="HAMAP" id="MF_01458">
    <property type="entry name" value="FtsH"/>
    <property type="match status" value="1"/>
</dbReference>
<evidence type="ECO:0000256" key="1">
    <source>
        <dbReference type="ARBA" id="ARBA00004370"/>
    </source>
</evidence>
<organism evidence="18 19">
    <name type="scientific">Xylocopilactobacillus apicola</name>
    <dbReference type="NCBI Taxonomy" id="2932184"/>
    <lineage>
        <taxon>Bacteria</taxon>
        <taxon>Bacillati</taxon>
        <taxon>Bacillota</taxon>
        <taxon>Bacilli</taxon>
        <taxon>Lactobacillales</taxon>
        <taxon>Lactobacillaceae</taxon>
        <taxon>Xylocopilactobacillus</taxon>
    </lineage>
</organism>
<evidence type="ECO:0000256" key="2">
    <source>
        <dbReference type="ARBA" id="ARBA00010044"/>
    </source>
</evidence>
<dbReference type="FunFam" id="1.20.58.760:FF:000001">
    <property type="entry name" value="ATP-dependent zinc metalloprotease FtsH"/>
    <property type="match status" value="1"/>
</dbReference>
<dbReference type="SUPFAM" id="SSF140990">
    <property type="entry name" value="FtsH protease domain-like"/>
    <property type="match status" value="1"/>
</dbReference>
<dbReference type="FunFam" id="1.10.8.60:FF:000001">
    <property type="entry name" value="ATP-dependent zinc metalloprotease FtsH"/>
    <property type="match status" value="1"/>
</dbReference>
<feature type="binding site" evidence="14">
    <location>
        <begin position="230"/>
        <end position="237"/>
    </location>
    <ligand>
        <name>ATP</name>
        <dbReference type="ChEBI" id="CHEBI:30616"/>
    </ligand>
</feature>
<evidence type="ECO:0000256" key="6">
    <source>
        <dbReference type="ARBA" id="ARBA00022741"/>
    </source>
</evidence>
<dbReference type="Gene3D" id="1.20.58.760">
    <property type="entry name" value="Peptidase M41"/>
    <property type="match status" value="1"/>
</dbReference>
<comment type="similarity">
    <text evidence="13 14">In the central section; belongs to the AAA ATPase family.</text>
</comment>
<dbReference type="GO" id="GO:0008270">
    <property type="term" value="F:zinc ion binding"/>
    <property type="evidence" value="ECO:0007669"/>
    <property type="project" value="UniProtKB-UniRule"/>
</dbReference>
<dbReference type="GO" id="GO:0006508">
    <property type="term" value="P:proteolysis"/>
    <property type="evidence" value="ECO:0007669"/>
    <property type="project" value="UniProtKB-KW"/>
</dbReference>
<keyword evidence="14" id="KW-1003">Cell membrane</keyword>
<dbReference type="PANTHER" id="PTHR43655">
    <property type="entry name" value="ATP-DEPENDENT PROTEASE"/>
    <property type="match status" value="1"/>
</dbReference>
<dbReference type="GO" id="GO:0005886">
    <property type="term" value="C:plasma membrane"/>
    <property type="evidence" value="ECO:0007669"/>
    <property type="project" value="UniProtKB-SubCell"/>
</dbReference>
<dbReference type="EC" id="3.4.24.-" evidence="14"/>
<keyword evidence="3 14" id="KW-0645">Protease</keyword>
<evidence type="ECO:0000256" key="12">
    <source>
        <dbReference type="ARBA" id="ARBA00023136"/>
    </source>
</evidence>
<dbReference type="Pfam" id="PF17862">
    <property type="entry name" value="AAA_lid_3"/>
    <property type="match status" value="1"/>
</dbReference>
<keyword evidence="9 14" id="KW-0067">ATP-binding</keyword>
<evidence type="ECO:0000313" key="18">
    <source>
        <dbReference type="EMBL" id="BDR58338.1"/>
    </source>
</evidence>
<accession>A0AAU9DWG8</accession>
<dbReference type="InterPro" id="IPR005936">
    <property type="entry name" value="FtsH"/>
</dbReference>
<dbReference type="PANTHER" id="PTHR43655:SF2">
    <property type="entry name" value="AFG3 LIKE MATRIX AAA PEPTIDASE SUBUNIT 2, ISOFORM A"/>
    <property type="match status" value="1"/>
</dbReference>
<dbReference type="CDD" id="cd19501">
    <property type="entry name" value="RecA-like_FtsH"/>
    <property type="match status" value="1"/>
</dbReference>
<feature type="binding site" evidence="14">
    <location>
        <position position="452"/>
    </location>
    <ligand>
        <name>Zn(2+)</name>
        <dbReference type="ChEBI" id="CHEBI:29105"/>
        <note>catalytic</note>
    </ligand>
</feature>
<dbReference type="GO" id="GO:0030163">
    <property type="term" value="P:protein catabolic process"/>
    <property type="evidence" value="ECO:0007669"/>
    <property type="project" value="UniProtKB-UniRule"/>
</dbReference>
<dbReference type="InterPro" id="IPR050928">
    <property type="entry name" value="ATP-dep_Zn_Metalloprotease"/>
</dbReference>
<comment type="similarity">
    <text evidence="15">Belongs to the AAA ATPase family.</text>
</comment>
<feature type="region of interest" description="Disordered" evidence="16">
    <location>
        <begin position="630"/>
        <end position="686"/>
    </location>
</feature>
<comment type="similarity">
    <text evidence="2 14">In the C-terminal section; belongs to the peptidase M41 family.</text>
</comment>
<keyword evidence="11 14" id="KW-0482">Metalloprotease</keyword>
<feature type="domain" description="AAA+ ATPase" evidence="17">
    <location>
        <begin position="222"/>
        <end position="361"/>
    </location>
</feature>
<dbReference type="InterPro" id="IPR003959">
    <property type="entry name" value="ATPase_AAA_core"/>
</dbReference>
<dbReference type="SMART" id="SM00382">
    <property type="entry name" value="AAA"/>
    <property type="match status" value="1"/>
</dbReference>
<dbReference type="InterPro" id="IPR041569">
    <property type="entry name" value="AAA_lid_3"/>
</dbReference>
<keyword evidence="10 14" id="KW-1133">Transmembrane helix</keyword>
<proteinExistence type="inferred from homology"/>
<comment type="function">
    <text evidence="14">Acts as a processive, ATP-dependent zinc metallopeptidase for both cytoplasmic and membrane proteins. Plays a role in the quality control of integral membrane proteins.</text>
</comment>
<keyword evidence="6 14" id="KW-0547">Nucleotide-binding</keyword>
<keyword evidence="5 14" id="KW-0479">Metal-binding</keyword>
<keyword evidence="19" id="KW-1185">Reference proteome</keyword>
<evidence type="ECO:0000256" key="11">
    <source>
        <dbReference type="ARBA" id="ARBA00023049"/>
    </source>
</evidence>
<evidence type="ECO:0000256" key="7">
    <source>
        <dbReference type="ARBA" id="ARBA00022801"/>
    </source>
</evidence>
<keyword evidence="7 14" id="KW-0378">Hydrolase</keyword>
<evidence type="ECO:0000256" key="10">
    <source>
        <dbReference type="ARBA" id="ARBA00022989"/>
    </source>
</evidence>
<name>A0AAU9DWG8_9LACO</name>
<dbReference type="Gene3D" id="1.10.8.60">
    <property type="match status" value="1"/>
</dbReference>
<evidence type="ECO:0000259" key="17">
    <source>
        <dbReference type="SMART" id="SM00382"/>
    </source>
</evidence>
<dbReference type="InterPro" id="IPR003593">
    <property type="entry name" value="AAA+_ATPase"/>
</dbReference>
<dbReference type="InterPro" id="IPR037219">
    <property type="entry name" value="Peptidase_M41-like"/>
</dbReference>
<dbReference type="EMBL" id="AP026802">
    <property type="protein sequence ID" value="BDR58338.1"/>
    <property type="molecule type" value="Genomic_DNA"/>
</dbReference>
<dbReference type="Gene3D" id="3.40.50.300">
    <property type="entry name" value="P-loop containing nucleotide triphosphate hydrolases"/>
    <property type="match status" value="1"/>
</dbReference>
<dbReference type="GO" id="GO:0004222">
    <property type="term" value="F:metalloendopeptidase activity"/>
    <property type="evidence" value="ECO:0007669"/>
    <property type="project" value="InterPro"/>
</dbReference>
<dbReference type="Proteomes" id="UP001321861">
    <property type="component" value="Chromosome"/>
</dbReference>
<evidence type="ECO:0000313" key="19">
    <source>
        <dbReference type="Proteomes" id="UP001321861"/>
    </source>
</evidence>